<evidence type="ECO:0000313" key="2">
    <source>
        <dbReference type="EMBL" id="EAW11492.1"/>
    </source>
</evidence>
<feature type="compositionally biased region" description="Basic and acidic residues" evidence="1">
    <location>
        <begin position="1"/>
        <end position="14"/>
    </location>
</feature>
<evidence type="ECO:0000313" key="3">
    <source>
        <dbReference type="Proteomes" id="UP000006701"/>
    </source>
</evidence>
<gene>
    <name evidence="2" type="ORF">ACLA_091900</name>
</gene>
<keyword evidence="3" id="KW-1185">Reference proteome</keyword>
<feature type="compositionally biased region" description="Basic and acidic residues" evidence="1">
    <location>
        <begin position="65"/>
        <end position="81"/>
    </location>
</feature>
<evidence type="ECO:0000256" key="1">
    <source>
        <dbReference type="SAM" id="MobiDB-lite"/>
    </source>
</evidence>
<feature type="compositionally biased region" description="Acidic residues" evidence="1">
    <location>
        <begin position="112"/>
        <end position="121"/>
    </location>
</feature>
<feature type="region of interest" description="Disordered" evidence="1">
    <location>
        <begin position="154"/>
        <end position="182"/>
    </location>
</feature>
<dbReference type="eggNOG" id="ENOG502RACM">
    <property type="taxonomic scope" value="Eukaryota"/>
</dbReference>
<dbReference type="GeneID" id="4705163"/>
<dbReference type="AlphaFoldDB" id="A1CF43"/>
<dbReference type="OrthoDB" id="4227165at2759"/>
<dbReference type="Proteomes" id="UP000006701">
    <property type="component" value="Unassembled WGS sequence"/>
</dbReference>
<dbReference type="VEuPathDB" id="FungiDB:ACLA_091900"/>
<feature type="region of interest" description="Disordered" evidence="1">
    <location>
        <begin position="204"/>
        <end position="228"/>
    </location>
</feature>
<reference evidence="2 3" key="1">
    <citation type="journal article" date="2008" name="PLoS Genet.">
        <title>Genomic islands in the pathogenic filamentous fungus Aspergillus fumigatus.</title>
        <authorList>
            <person name="Fedorova N.D."/>
            <person name="Khaldi N."/>
            <person name="Joardar V.S."/>
            <person name="Maiti R."/>
            <person name="Amedeo P."/>
            <person name="Anderson M.J."/>
            <person name="Crabtree J."/>
            <person name="Silva J.C."/>
            <person name="Badger J.H."/>
            <person name="Albarraq A."/>
            <person name="Angiuoli S."/>
            <person name="Bussey H."/>
            <person name="Bowyer P."/>
            <person name="Cotty P.J."/>
            <person name="Dyer P.S."/>
            <person name="Egan A."/>
            <person name="Galens K."/>
            <person name="Fraser-Liggett C.M."/>
            <person name="Haas B.J."/>
            <person name="Inman J.M."/>
            <person name="Kent R."/>
            <person name="Lemieux S."/>
            <person name="Malavazi I."/>
            <person name="Orvis J."/>
            <person name="Roemer T."/>
            <person name="Ronning C.M."/>
            <person name="Sundaram J.P."/>
            <person name="Sutton G."/>
            <person name="Turner G."/>
            <person name="Venter J.C."/>
            <person name="White O.R."/>
            <person name="Whitty B.R."/>
            <person name="Youngman P."/>
            <person name="Wolfe K.H."/>
            <person name="Goldman G.H."/>
            <person name="Wortman J.R."/>
            <person name="Jiang B."/>
            <person name="Denning D.W."/>
            <person name="Nierman W.C."/>
        </authorList>
    </citation>
    <scope>NUCLEOTIDE SEQUENCE [LARGE SCALE GENOMIC DNA]</scope>
    <source>
        <strain evidence="3">ATCC 1007 / CBS 513.65 / DSM 816 / NCTC 3887 / NRRL 1</strain>
    </source>
</reference>
<dbReference type="OMA" id="ETCEDTE"/>
<feature type="compositionally biased region" description="Basic residues" evidence="1">
    <location>
        <begin position="15"/>
        <end position="24"/>
    </location>
</feature>
<accession>A1CF43</accession>
<dbReference type="RefSeq" id="XP_001272918.1">
    <property type="nucleotide sequence ID" value="XM_001272917.1"/>
</dbReference>
<feature type="region of interest" description="Disordered" evidence="1">
    <location>
        <begin position="38"/>
        <end position="132"/>
    </location>
</feature>
<feature type="compositionally biased region" description="Basic and acidic residues" evidence="1">
    <location>
        <begin position="208"/>
        <end position="217"/>
    </location>
</feature>
<feature type="region of interest" description="Disordered" evidence="1">
    <location>
        <begin position="1"/>
        <end position="24"/>
    </location>
</feature>
<dbReference type="HOGENOM" id="CLU_074168_0_0_1"/>
<protein>
    <submittedName>
        <fullName evidence="2">Uncharacterized protein</fullName>
    </submittedName>
</protein>
<sequence>MPDQPRRITLEKSRTVRRRYQRSNKRFQFTASQIERIEREEERESRAKKLREKEKKRLANKKKRAEKEAKEREERRRHGLPDPHVLAIPASQPLLSRFLKKPESVADKPETGSEDCEDTESASEGSIATEIDEDLLSCLDEATFDNQMISAASEMGAGKGPTEISDPQDVVGQAPKRDDDEFSECSIFYDEEIMKETETIARILETPRNQEDTDRLMKPPCKPVLPMGESFQDDTAVLLEEFGHELDTDEEFEQELIRLDSVGAIA</sequence>
<dbReference type="KEGG" id="act:ACLA_091900"/>
<feature type="compositionally biased region" description="Basic and acidic residues" evidence="1">
    <location>
        <begin position="38"/>
        <end position="57"/>
    </location>
</feature>
<proteinExistence type="predicted"/>
<name>A1CF43_ASPCL</name>
<organism evidence="2 3">
    <name type="scientific">Aspergillus clavatus (strain ATCC 1007 / CBS 513.65 / DSM 816 / NCTC 3887 / NRRL 1 / QM 1276 / 107)</name>
    <dbReference type="NCBI Taxonomy" id="344612"/>
    <lineage>
        <taxon>Eukaryota</taxon>
        <taxon>Fungi</taxon>
        <taxon>Dikarya</taxon>
        <taxon>Ascomycota</taxon>
        <taxon>Pezizomycotina</taxon>
        <taxon>Eurotiomycetes</taxon>
        <taxon>Eurotiomycetidae</taxon>
        <taxon>Eurotiales</taxon>
        <taxon>Aspergillaceae</taxon>
        <taxon>Aspergillus</taxon>
        <taxon>Aspergillus subgen. Fumigati</taxon>
    </lineage>
</organism>
<dbReference type="EMBL" id="DS027052">
    <property type="protein sequence ID" value="EAW11492.1"/>
    <property type="molecule type" value="Genomic_DNA"/>
</dbReference>
<feature type="compositionally biased region" description="Basic and acidic residues" evidence="1">
    <location>
        <begin position="100"/>
        <end position="111"/>
    </location>
</feature>